<feature type="region of interest" description="Disordered" evidence="2">
    <location>
        <begin position="71"/>
        <end position="117"/>
    </location>
</feature>
<keyword evidence="1" id="KW-0175">Coiled coil</keyword>
<accession>A0A9Q0EVR2</accession>
<dbReference type="AlphaFoldDB" id="A0A9Q0EVR2"/>
<dbReference type="EMBL" id="JANIIK010000034">
    <property type="protein sequence ID" value="KAJ3614421.1"/>
    <property type="molecule type" value="Genomic_DNA"/>
</dbReference>
<evidence type="ECO:0000313" key="4">
    <source>
        <dbReference type="Proteomes" id="UP001148018"/>
    </source>
</evidence>
<sequence>METILKTTMYEVTKLVEDGLLEQLRSRSHEVESLKVQLQLTQKRLRRCDEEEEEEEEDNVMMMMMNRRKTDVNASPYRPEGDGDDDGLDTLRSGLSGPPYKKLWTGSHHELGGNTGG</sequence>
<evidence type="ECO:0000313" key="3">
    <source>
        <dbReference type="EMBL" id="KAJ3614421.1"/>
    </source>
</evidence>
<comment type="caution">
    <text evidence="3">The sequence shown here is derived from an EMBL/GenBank/DDBJ whole genome shotgun (WGS) entry which is preliminary data.</text>
</comment>
<evidence type="ECO:0000256" key="2">
    <source>
        <dbReference type="SAM" id="MobiDB-lite"/>
    </source>
</evidence>
<gene>
    <name evidence="3" type="ORF">NHX12_017995</name>
</gene>
<evidence type="ECO:0000256" key="1">
    <source>
        <dbReference type="SAM" id="Coils"/>
    </source>
</evidence>
<proteinExistence type="predicted"/>
<name>A0A9Q0EVR2_9TELE</name>
<organism evidence="3 4">
    <name type="scientific">Muraenolepis orangiensis</name>
    <name type="common">Patagonian moray cod</name>
    <dbReference type="NCBI Taxonomy" id="630683"/>
    <lineage>
        <taxon>Eukaryota</taxon>
        <taxon>Metazoa</taxon>
        <taxon>Chordata</taxon>
        <taxon>Craniata</taxon>
        <taxon>Vertebrata</taxon>
        <taxon>Euteleostomi</taxon>
        <taxon>Actinopterygii</taxon>
        <taxon>Neopterygii</taxon>
        <taxon>Teleostei</taxon>
        <taxon>Neoteleostei</taxon>
        <taxon>Acanthomorphata</taxon>
        <taxon>Zeiogadaria</taxon>
        <taxon>Gadariae</taxon>
        <taxon>Gadiformes</taxon>
        <taxon>Muraenolepidoidei</taxon>
        <taxon>Muraenolepididae</taxon>
        <taxon>Muraenolepis</taxon>
    </lineage>
</organism>
<feature type="coiled-coil region" evidence="1">
    <location>
        <begin position="31"/>
        <end position="58"/>
    </location>
</feature>
<reference evidence="3" key="1">
    <citation type="submission" date="2022-07" db="EMBL/GenBank/DDBJ databases">
        <title>Chromosome-level genome of Muraenolepis orangiensis.</title>
        <authorList>
            <person name="Kim J."/>
        </authorList>
    </citation>
    <scope>NUCLEOTIDE SEQUENCE</scope>
    <source>
        <strain evidence="3">KU_S4_2022</strain>
        <tissue evidence="3">Muscle</tissue>
    </source>
</reference>
<protein>
    <submittedName>
        <fullName evidence="3">Uncharacterized protein</fullName>
    </submittedName>
</protein>
<keyword evidence="4" id="KW-1185">Reference proteome</keyword>
<dbReference type="Proteomes" id="UP001148018">
    <property type="component" value="Unassembled WGS sequence"/>
</dbReference>
<dbReference type="OrthoDB" id="8922241at2759"/>